<comment type="caution">
    <text evidence="3">The sequence shown here is derived from an EMBL/GenBank/DDBJ whole genome shotgun (WGS) entry which is preliminary data.</text>
</comment>
<name>A0ABT8L844_9BACT</name>
<dbReference type="Proteomes" id="UP001172083">
    <property type="component" value="Unassembled WGS sequence"/>
</dbReference>
<organism evidence="3 4">
    <name type="scientific">Agaribacillus aureus</name>
    <dbReference type="NCBI Taxonomy" id="3051825"/>
    <lineage>
        <taxon>Bacteria</taxon>
        <taxon>Pseudomonadati</taxon>
        <taxon>Bacteroidota</taxon>
        <taxon>Cytophagia</taxon>
        <taxon>Cytophagales</taxon>
        <taxon>Splendidivirgaceae</taxon>
        <taxon>Agaribacillus</taxon>
    </lineage>
</organism>
<proteinExistence type="predicted"/>
<keyword evidence="1" id="KW-0732">Signal</keyword>
<dbReference type="Gene3D" id="2.60.120.560">
    <property type="entry name" value="Exo-inulinase, domain 1"/>
    <property type="match status" value="2"/>
</dbReference>
<dbReference type="EMBL" id="JAUJEB010000004">
    <property type="protein sequence ID" value="MDN5213939.1"/>
    <property type="molecule type" value="Genomic_DNA"/>
</dbReference>
<evidence type="ECO:0000313" key="4">
    <source>
        <dbReference type="Proteomes" id="UP001172083"/>
    </source>
</evidence>
<dbReference type="Pfam" id="PF06439">
    <property type="entry name" value="3keto-disac_hyd"/>
    <property type="match status" value="2"/>
</dbReference>
<dbReference type="RefSeq" id="WP_346759278.1">
    <property type="nucleotide sequence ID" value="NZ_JAUJEB010000004.1"/>
</dbReference>
<reference evidence="3" key="1">
    <citation type="submission" date="2023-06" db="EMBL/GenBank/DDBJ databases">
        <title>Genomic of Agaribacillus aureum.</title>
        <authorList>
            <person name="Wang G."/>
        </authorList>
    </citation>
    <scope>NUCLEOTIDE SEQUENCE</scope>
    <source>
        <strain evidence="3">BMA12</strain>
    </source>
</reference>
<evidence type="ECO:0000259" key="2">
    <source>
        <dbReference type="Pfam" id="PF06439"/>
    </source>
</evidence>
<accession>A0ABT8L844</accession>
<evidence type="ECO:0000313" key="3">
    <source>
        <dbReference type="EMBL" id="MDN5213939.1"/>
    </source>
</evidence>
<keyword evidence="4" id="KW-1185">Reference proteome</keyword>
<gene>
    <name evidence="3" type="ORF">QQ020_17825</name>
</gene>
<protein>
    <submittedName>
        <fullName evidence="3">DUF1080 domain-containing protein</fullName>
    </submittedName>
</protein>
<feature type="signal peptide" evidence="1">
    <location>
        <begin position="1"/>
        <end position="22"/>
    </location>
</feature>
<feature type="domain" description="3-keto-alpha-glucoside-1,2-lyase/3-keto-2-hydroxy-glucal hydratase" evidence="2">
    <location>
        <begin position="245"/>
        <end position="459"/>
    </location>
</feature>
<dbReference type="InterPro" id="IPR010496">
    <property type="entry name" value="AL/BT2_dom"/>
</dbReference>
<feature type="chain" id="PRO_5045173001" evidence="1">
    <location>
        <begin position="23"/>
        <end position="462"/>
    </location>
</feature>
<feature type="domain" description="3-keto-alpha-glucoside-1,2-lyase/3-keto-2-hydroxy-glucal hydratase" evidence="2">
    <location>
        <begin position="26"/>
        <end position="212"/>
    </location>
</feature>
<sequence length="462" mass="52556">MRKIFVTLVLCGLFLQAAKAQSNEQGWVQLFNGKNLDGWKKLNGKAEYKVEDNTITGYSRLNTPNTFLATEKNYGDFILELEVKVDNELNSGIQIRSNSLKDYRDGRVHGYQVEIDPSPRAYSGGIYDEARRGWLYPLGANPKGRKAFRPGSWNKYRVEAIGNHIRTWINGQMCTNLVDEVTAEGFIALQVHSIGNESQVGTQVKWRNIRIKTQNLEDERWPVDTDVREVSYLVNKLTPKEQRQGWRLLWDGKTTNGWQGAKLKDFPKSGWEIKDGVLTVLATDGGESTGPGDIITKDQFSNFVLELEFMITEGANSGIKYFVDPSINKGSGSAIGCEFQILDDKKHPDAKMGVRNNRTLASLYDLIPAENLAVKEVPKSRIFKGVGKWNKARIVSKDGKVEHWLNNEKMVEYDRWSQTFKALVNYSKYKDWKGFGRWPQGPILLQDHGNTVHFRSIKINEL</sequence>
<evidence type="ECO:0000256" key="1">
    <source>
        <dbReference type="SAM" id="SignalP"/>
    </source>
</evidence>